<evidence type="ECO:0000313" key="2">
    <source>
        <dbReference type="Proteomes" id="UP001060085"/>
    </source>
</evidence>
<comment type="caution">
    <text evidence="1">The sequence shown here is derived from an EMBL/GenBank/DDBJ whole genome shotgun (WGS) entry which is preliminary data.</text>
</comment>
<gene>
    <name evidence="1" type="ORF">M9H77_04417</name>
</gene>
<proteinExistence type="predicted"/>
<keyword evidence="2" id="KW-1185">Reference proteome</keyword>
<reference evidence="2" key="1">
    <citation type="journal article" date="2023" name="Nat. Plants">
        <title>Single-cell RNA sequencing provides a high-resolution roadmap for understanding the multicellular compartmentation of specialized metabolism.</title>
        <authorList>
            <person name="Sun S."/>
            <person name="Shen X."/>
            <person name="Li Y."/>
            <person name="Li Y."/>
            <person name="Wang S."/>
            <person name="Li R."/>
            <person name="Zhang H."/>
            <person name="Shen G."/>
            <person name="Guo B."/>
            <person name="Wei J."/>
            <person name="Xu J."/>
            <person name="St-Pierre B."/>
            <person name="Chen S."/>
            <person name="Sun C."/>
        </authorList>
    </citation>
    <scope>NUCLEOTIDE SEQUENCE [LARGE SCALE GENOMIC DNA]</scope>
</reference>
<sequence length="313" mass="35722">MVFSSIENLLVFLSSGKEASVGETSQNKISPSGTLSKISITDKSPSVIFCYRREKLDGLFSIGKTNYRRDINGFFRQQMGQIEDELVSPTMTQIVGIMAQFEAIHRRLDMMNIATINYQYDFYNGNHPTSKCWQANMISWISTKQYDVKPTGSKGYHNHSCGERRTKRRRNHSYGPQTSNNPIERRGKSIKILYGYGYTQTLPRPWRFESGSIKFILRGFGSGFGSLFHYKGLSLGLEVPRGSGPIYTPIRVVVENQILKMHKPLKEETTLATKSIEENVKKKNFACKGQMMKENLKRRKAMNGGFYLLKHSP</sequence>
<evidence type="ECO:0000313" key="1">
    <source>
        <dbReference type="EMBL" id="KAI5683189.1"/>
    </source>
</evidence>
<protein>
    <submittedName>
        <fullName evidence="1">Uncharacterized protein</fullName>
    </submittedName>
</protein>
<dbReference type="EMBL" id="CM044701">
    <property type="protein sequence ID" value="KAI5683189.1"/>
    <property type="molecule type" value="Genomic_DNA"/>
</dbReference>
<name>A0ACC0CEH5_CATRO</name>
<dbReference type="Proteomes" id="UP001060085">
    <property type="component" value="Linkage Group LG01"/>
</dbReference>
<accession>A0ACC0CEH5</accession>
<organism evidence="1 2">
    <name type="scientific">Catharanthus roseus</name>
    <name type="common">Madagascar periwinkle</name>
    <name type="synonym">Vinca rosea</name>
    <dbReference type="NCBI Taxonomy" id="4058"/>
    <lineage>
        <taxon>Eukaryota</taxon>
        <taxon>Viridiplantae</taxon>
        <taxon>Streptophyta</taxon>
        <taxon>Embryophyta</taxon>
        <taxon>Tracheophyta</taxon>
        <taxon>Spermatophyta</taxon>
        <taxon>Magnoliopsida</taxon>
        <taxon>eudicotyledons</taxon>
        <taxon>Gunneridae</taxon>
        <taxon>Pentapetalae</taxon>
        <taxon>asterids</taxon>
        <taxon>lamiids</taxon>
        <taxon>Gentianales</taxon>
        <taxon>Apocynaceae</taxon>
        <taxon>Rauvolfioideae</taxon>
        <taxon>Vinceae</taxon>
        <taxon>Catharanthinae</taxon>
        <taxon>Catharanthus</taxon>
    </lineage>
</organism>